<dbReference type="InterPro" id="IPR012334">
    <property type="entry name" value="Pectin_lyas_fold"/>
</dbReference>
<dbReference type="SMART" id="SM00722">
    <property type="entry name" value="CASH"/>
    <property type="match status" value="2"/>
</dbReference>
<dbReference type="SMART" id="SM00710">
    <property type="entry name" value="PbH1"/>
    <property type="match status" value="9"/>
</dbReference>
<dbReference type="InterPro" id="IPR006633">
    <property type="entry name" value="Carb-bd_sugar_hydrolysis-dom"/>
</dbReference>
<evidence type="ECO:0000313" key="5">
    <source>
        <dbReference type="Proteomes" id="UP000239724"/>
    </source>
</evidence>
<keyword evidence="5" id="KW-1185">Reference proteome</keyword>
<comment type="caution">
    <text evidence="4">The sequence shown here is derived from an EMBL/GenBank/DDBJ whole genome shotgun (WGS) entry which is preliminary data.</text>
</comment>
<organism evidence="4 5">
    <name type="scientific">Rhodopila globiformis</name>
    <name type="common">Rhodopseudomonas globiformis</name>
    <dbReference type="NCBI Taxonomy" id="1071"/>
    <lineage>
        <taxon>Bacteria</taxon>
        <taxon>Pseudomonadati</taxon>
        <taxon>Pseudomonadota</taxon>
        <taxon>Alphaproteobacteria</taxon>
        <taxon>Acetobacterales</taxon>
        <taxon>Acetobacteraceae</taxon>
        <taxon>Rhodopila</taxon>
    </lineage>
</organism>
<gene>
    <name evidence="4" type="ORF">CCS01_18570</name>
</gene>
<evidence type="ECO:0000313" key="4">
    <source>
        <dbReference type="EMBL" id="PPQ30811.1"/>
    </source>
</evidence>
<dbReference type="SUPFAM" id="SSF51126">
    <property type="entry name" value="Pectin lyase-like"/>
    <property type="match status" value="1"/>
</dbReference>
<evidence type="ECO:0000256" key="1">
    <source>
        <dbReference type="SAM" id="MobiDB-lite"/>
    </source>
</evidence>
<proteinExistence type="predicted"/>
<protein>
    <submittedName>
        <fullName evidence="4">Carbohydrate-binding protein</fullName>
    </submittedName>
</protein>
<dbReference type="InterPro" id="IPR006626">
    <property type="entry name" value="PbH1"/>
</dbReference>
<evidence type="ECO:0000256" key="2">
    <source>
        <dbReference type="SAM" id="SignalP"/>
    </source>
</evidence>
<dbReference type="NCBIfam" id="TIGR04247">
    <property type="entry name" value="NosD_copper_fam"/>
    <property type="match status" value="1"/>
</dbReference>
<dbReference type="OrthoDB" id="9767990at2"/>
<accession>A0A2S6N886</accession>
<feature type="chain" id="PRO_5015541414" evidence="2">
    <location>
        <begin position="21"/>
        <end position="426"/>
    </location>
</feature>
<feature type="domain" description="Carbohydrate-binding/sugar hydrolysis" evidence="3">
    <location>
        <begin position="38"/>
        <end position="187"/>
    </location>
</feature>
<dbReference type="Proteomes" id="UP000239724">
    <property type="component" value="Unassembled WGS sequence"/>
</dbReference>
<feature type="region of interest" description="Disordered" evidence="1">
    <location>
        <begin position="401"/>
        <end position="426"/>
    </location>
</feature>
<dbReference type="EMBL" id="NHRY01000204">
    <property type="protein sequence ID" value="PPQ30811.1"/>
    <property type="molecule type" value="Genomic_DNA"/>
</dbReference>
<dbReference type="PROSITE" id="PS51257">
    <property type="entry name" value="PROKAR_LIPOPROTEIN"/>
    <property type="match status" value="1"/>
</dbReference>
<dbReference type="RefSeq" id="WP_104520312.1">
    <property type="nucleotide sequence ID" value="NZ_NHRY01000204.1"/>
</dbReference>
<dbReference type="InterPro" id="IPR007742">
    <property type="entry name" value="NosD_dom"/>
</dbReference>
<feature type="signal peptide" evidence="2">
    <location>
        <begin position="1"/>
        <end position="20"/>
    </location>
</feature>
<dbReference type="Gene3D" id="2.160.20.10">
    <property type="entry name" value="Single-stranded right-handed beta-helix, Pectin lyase-like"/>
    <property type="match status" value="2"/>
</dbReference>
<sequence>MRCGCTLLAAALLAATGACAAETIVPPGDGLAAAIAAANPGDTLRLAAGVHRGSVVVDKPSLVLQGEPGAVLDGLGAGMAIHVTAPNVTISGLTVTGSGRSLIDKHSGIFLDTTADHAIVEDDLLKDNLIAIYLEGSHSTTIRRVRIDGLRILRRPERGPAISVWNAPGALIEDSDIAGGRDGVFSVTSRDDVVRNNRFSDLRFAVHFMYTNHSMVTGNVSIGNNVGYVMMYSDHLTLDGNVSDGDRDHGLLFNYANYSRITGNVVRNSEKCVFIYNANHNRFEGNWFEGCRIGVHFTAGSEGNAITGNAFVGNQTQVKYVGTRNLDWAEHGRGNYWSDNAAFDLNGDGIADTPYRPNDIIDQVVWRAPAAKLLMNSPAVQVVRWAQRQFPAIHPGGVIDSAPLMQPPRPPALAKLPPRGEAGQAQ</sequence>
<dbReference type="Pfam" id="PF05048">
    <property type="entry name" value="NosD"/>
    <property type="match status" value="1"/>
</dbReference>
<dbReference type="AlphaFoldDB" id="A0A2S6N886"/>
<feature type="domain" description="Carbohydrate-binding/sugar hydrolysis" evidence="3">
    <location>
        <begin position="193"/>
        <end position="353"/>
    </location>
</feature>
<keyword evidence="2" id="KW-0732">Signal</keyword>
<reference evidence="4 5" key="1">
    <citation type="journal article" date="2018" name="Arch. Microbiol.">
        <title>New insights into the metabolic potential of the phototrophic purple bacterium Rhodopila globiformis DSM 161(T) from its draft genome sequence and evidence for a vanadium-dependent nitrogenase.</title>
        <authorList>
            <person name="Imhoff J.F."/>
            <person name="Rahn T."/>
            <person name="Kunzel S."/>
            <person name="Neulinger S.C."/>
        </authorList>
    </citation>
    <scope>NUCLEOTIDE SEQUENCE [LARGE SCALE GENOMIC DNA]</scope>
    <source>
        <strain evidence="4 5">DSM 161</strain>
    </source>
</reference>
<dbReference type="InterPro" id="IPR026464">
    <property type="entry name" value="NosD_copper_fam"/>
</dbReference>
<dbReference type="InterPro" id="IPR011050">
    <property type="entry name" value="Pectin_lyase_fold/virulence"/>
</dbReference>
<evidence type="ECO:0000259" key="3">
    <source>
        <dbReference type="SMART" id="SM00722"/>
    </source>
</evidence>
<name>A0A2S6N886_RHOGL</name>